<feature type="compositionally biased region" description="Polar residues" evidence="1">
    <location>
        <begin position="104"/>
        <end position="130"/>
    </location>
</feature>
<feature type="compositionally biased region" description="Polar residues" evidence="1">
    <location>
        <begin position="188"/>
        <end position="204"/>
    </location>
</feature>
<feature type="compositionally biased region" description="Basic and acidic residues" evidence="1">
    <location>
        <begin position="51"/>
        <end position="71"/>
    </location>
</feature>
<protein>
    <submittedName>
        <fullName evidence="2">Oidioi.mRNA.OKI2018_I69.PAR.g11153.t1.cds</fullName>
    </submittedName>
</protein>
<feature type="region of interest" description="Disordered" evidence="1">
    <location>
        <begin position="356"/>
        <end position="460"/>
    </location>
</feature>
<feature type="compositionally biased region" description="Basic and acidic residues" evidence="1">
    <location>
        <begin position="1"/>
        <end position="12"/>
    </location>
</feature>
<feature type="compositionally biased region" description="Low complexity" evidence="1">
    <location>
        <begin position="386"/>
        <end position="416"/>
    </location>
</feature>
<feature type="compositionally biased region" description="Basic and acidic residues" evidence="1">
    <location>
        <begin position="134"/>
        <end position="146"/>
    </location>
</feature>
<feature type="compositionally biased region" description="Low complexity" evidence="1">
    <location>
        <begin position="269"/>
        <end position="279"/>
    </location>
</feature>
<evidence type="ECO:0000313" key="3">
    <source>
        <dbReference type="Proteomes" id="UP001158576"/>
    </source>
</evidence>
<feature type="region of interest" description="Disordered" evidence="1">
    <location>
        <begin position="159"/>
        <end position="211"/>
    </location>
</feature>
<dbReference type="Proteomes" id="UP001158576">
    <property type="component" value="Chromosome PAR"/>
</dbReference>
<evidence type="ECO:0000256" key="1">
    <source>
        <dbReference type="SAM" id="MobiDB-lite"/>
    </source>
</evidence>
<name>A0ABN7S072_OIKDI</name>
<feature type="compositionally biased region" description="Polar residues" evidence="1">
    <location>
        <begin position="245"/>
        <end position="255"/>
    </location>
</feature>
<feature type="region of interest" description="Disordered" evidence="1">
    <location>
        <begin position="224"/>
        <end position="287"/>
    </location>
</feature>
<sequence>MYTLFERPKSVNERLITYLQSQKERSRKSPIRSPGSDSRKSDKSAGSPMIAEKDTPILKELLRKNDEESTPRSRRGTKRPKDDDFISGPRDTGLNDGPPPPSLSCRSNDSGSSNTMMLQQNQNQRISPTPQLTEEQKQAKLEEEKTERYIKFVTAFSKRARAAMEQQQQQQANSSVNQATPNPPTSQCPPVQRQNSQPMVSTESKGAFQEGDSQIRRMLVSKDGPAVFQPNRGAHNLNAPKRLNRSGSVPSNSMNSQPQVQQHMHHQQHLQPPQLSPQPGMNNQFNQGKPLEVVNVVQVSPRGYQQRSPQDVQMERRRSYGDVNTLQNYVPNSPMSPHFPQNADFQMAKDESKNQFIAPPNRSRNQSLPPTDLNGQIQSMTSPLQSPVSPMGGPVSPYASSMPSPSGPMMSPVMGPQKNFFGHPTSQMSGPLRVSSVQQGPNNKQGNNGGQMHQVQGSHKTVQSYPNIIGILNPAQRNNQQRFTVQQSRPNFNQPQQQHNRIPASMSHPMSYSQQMSPNPQPLPAQNRMTNNNHQQQYALQMAPQKQHQQSTLSNDLKDLSLPLLGSNDFSSDLGCLDFLDNEMPLNGAFESTNKLIQ</sequence>
<feature type="compositionally biased region" description="Polar residues" evidence="1">
    <location>
        <begin position="362"/>
        <end position="385"/>
    </location>
</feature>
<feature type="region of interest" description="Disordered" evidence="1">
    <location>
        <begin position="490"/>
        <end position="521"/>
    </location>
</feature>
<proteinExistence type="predicted"/>
<reference evidence="2 3" key="1">
    <citation type="submission" date="2021-04" db="EMBL/GenBank/DDBJ databases">
        <authorList>
            <person name="Bliznina A."/>
        </authorList>
    </citation>
    <scope>NUCLEOTIDE SEQUENCE [LARGE SCALE GENOMIC DNA]</scope>
</reference>
<keyword evidence="3" id="KW-1185">Reference proteome</keyword>
<accession>A0ABN7S072</accession>
<evidence type="ECO:0000313" key="2">
    <source>
        <dbReference type="EMBL" id="CAG5086247.1"/>
    </source>
</evidence>
<organism evidence="2 3">
    <name type="scientific">Oikopleura dioica</name>
    <name type="common">Tunicate</name>
    <dbReference type="NCBI Taxonomy" id="34765"/>
    <lineage>
        <taxon>Eukaryota</taxon>
        <taxon>Metazoa</taxon>
        <taxon>Chordata</taxon>
        <taxon>Tunicata</taxon>
        <taxon>Appendicularia</taxon>
        <taxon>Copelata</taxon>
        <taxon>Oikopleuridae</taxon>
        <taxon>Oikopleura</taxon>
    </lineage>
</organism>
<feature type="compositionally biased region" description="Polar residues" evidence="1">
    <location>
        <begin position="490"/>
        <end position="500"/>
    </location>
</feature>
<dbReference type="EMBL" id="OU015568">
    <property type="protein sequence ID" value="CAG5086247.1"/>
    <property type="molecule type" value="Genomic_DNA"/>
</dbReference>
<gene>
    <name evidence="2" type="ORF">OKIOD_LOCUS2711</name>
</gene>
<feature type="region of interest" description="Disordered" evidence="1">
    <location>
        <begin position="1"/>
        <end position="146"/>
    </location>
</feature>
<feature type="compositionally biased region" description="Polar residues" evidence="1">
    <location>
        <begin position="508"/>
        <end position="518"/>
    </location>
</feature>